<reference evidence="1 2" key="1">
    <citation type="submission" date="2019-09" db="EMBL/GenBank/DDBJ databases">
        <authorList>
            <person name="Silva M."/>
            <person name="Pereira G."/>
            <person name="Lopes-Da-Costa L."/>
            <person name="Silva E."/>
        </authorList>
    </citation>
    <scope>NUCLEOTIDE SEQUENCE [LARGE SCALE GENOMIC DNA]</scope>
    <source>
        <strain evidence="1 2">FMV-PI01</strain>
    </source>
</reference>
<dbReference type="RefSeq" id="WP_154570017.1">
    <property type="nucleotide sequence ID" value="NZ_VWSJ01000001.1"/>
</dbReference>
<evidence type="ECO:0000313" key="2">
    <source>
        <dbReference type="Proteomes" id="UP000476338"/>
    </source>
</evidence>
<evidence type="ECO:0000313" key="1">
    <source>
        <dbReference type="EMBL" id="MSN95746.1"/>
    </source>
</evidence>
<dbReference type="Proteomes" id="UP000476338">
    <property type="component" value="Unassembled WGS sequence"/>
</dbReference>
<name>A0A6L5WG62_9BACT</name>
<dbReference type="AlphaFoldDB" id="A0A6L5WG62"/>
<reference evidence="1 2" key="2">
    <citation type="submission" date="2020-03" db="EMBL/GenBank/DDBJ databases">
        <title>Campylobacter portucalensis sp. nov., a new species of Campylobacter isolated from the reproductive tract of bulls.</title>
        <authorList>
            <person name="Silva M.F."/>
            <person name="Pereira G."/>
            <person name="Carneiro C."/>
            <person name="Hemphill A."/>
            <person name="Mateus L."/>
            <person name="Lopes-Da-Costa L."/>
            <person name="Silva E."/>
        </authorList>
    </citation>
    <scope>NUCLEOTIDE SEQUENCE [LARGE SCALE GENOMIC DNA]</scope>
    <source>
        <strain evidence="1 2">FMV-PI01</strain>
    </source>
</reference>
<protein>
    <submittedName>
        <fullName evidence="1">Uncharacterized protein</fullName>
    </submittedName>
</protein>
<organism evidence="1 2">
    <name type="scientific">Campylobacter portucalensis</name>
    <dbReference type="NCBI Taxonomy" id="2608384"/>
    <lineage>
        <taxon>Bacteria</taxon>
        <taxon>Pseudomonadati</taxon>
        <taxon>Campylobacterota</taxon>
        <taxon>Epsilonproteobacteria</taxon>
        <taxon>Campylobacterales</taxon>
        <taxon>Campylobacteraceae</taxon>
        <taxon>Campylobacter</taxon>
    </lineage>
</organism>
<proteinExistence type="predicted"/>
<sequence length="252" mass="29820">MAYDYKIDEEYKKRQKAFSDTVSNRLSSAGQGNNYYNQQKQRANNYNDSFTNARDFYGNGNLKSDNPYLNIGRSNATGREVGDKYGWNISGFLNDMAMLKGKKYEDTKAKEERIFNYNKQLDYDKLNYEREQDRQNFLLNQDKFNYQKEKDDRDYNLNQDKFNYQKENDDRNFNAKNTEKLYSDNIQSALDDLKGEEREVASRFYAKYGTLPSTSMTFKDVETLQKRGYKFVMGEDGKKYIMDKDGRVIKAE</sequence>
<keyword evidence="2" id="KW-1185">Reference proteome</keyword>
<dbReference type="EMBL" id="VWSJ01000001">
    <property type="protein sequence ID" value="MSN95746.1"/>
    <property type="molecule type" value="Genomic_DNA"/>
</dbReference>
<comment type="caution">
    <text evidence="1">The sequence shown here is derived from an EMBL/GenBank/DDBJ whole genome shotgun (WGS) entry which is preliminary data.</text>
</comment>
<gene>
    <name evidence="1" type="ORF">F1B92_00805</name>
</gene>
<accession>A0A6L5WG62</accession>